<evidence type="ECO:0000256" key="5">
    <source>
        <dbReference type="ARBA" id="ARBA00022915"/>
    </source>
</evidence>
<comment type="pathway">
    <text evidence="9 13">Amino-acid biosynthesis; L-lysine biosynthesis via DAP pathway; (S)-tetrahydrodipicolinate from L-aspartate: step 4/4.</text>
</comment>
<dbReference type="RefSeq" id="WP_248341548.1">
    <property type="nucleotide sequence ID" value="NZ_AP025592.1"/>
</dbReference>
<evidence type="ECO:0000256" key="13">
    <source>
        <dbReference type="HAMAP-Rule" id="MF_00102"/>
    </source>
</evidence>
<dbReference type="NCBIfam" id="TIGR00036">
    <property type="entry name" value="dapB"/>
    <property type="match status" value="1"/>
</dbReference>
<comment type="catalytic activity">
    <reaction evidence="11 13">
        <text>(S)-2,3,4,5-tetrahydrodipicolinate + NADP(+) + H2O = (2S,4S)-4-hydroxy-2,3,4,5-tetrahydrodipicolinate + NADPH + H(+)</text>
        <dbReference type="Rhea" id="RHEA:35331"/>
        <dbReference type="ChEBI" id="CHEBI:15377"/>
        <dbReference type="ChEBI" id="CHEBI:15378"/>
        <dbReference type="ChEBI" id="CHEBI:16845"/>
        <dbReference type="ChEBI" id="CHEBI:57783"/>
        <dbReference type="ChEBI" id="CHEBI:58349"/>
        <dbReference type="ChEBI" id="CHEBI:67139"/>
        <dbReference type="EC" id="1.17.1.8"/>
    </reaction>
</comment>
<dbReference type="SUPFAM" id="SSF51735">
    <property type="entry name" value="NAD(P)-binding Rossmann-fold domains"/>
    <property type="match status" value="1"/>
</dbReference>
<keyword evidence="5 13" id="KW-0220">Diaminopimelate biosynthesis</keyword>
<feature type="active site" description="Proton donor" evidence="13">
    <location>
        <position position="160"/>
    </location>
</feature>
<feature type="domain" description="Dihydrodipicolinate reductase C-terminal" evidence="15">
    <location>
        <begin position="129"/>
        <end position="265"/>
    </location>
</feature>
<feature type="domain" description="Dihydrodipicolinate reductase N-terminal" evidence="14">
    <location>
        <begin position="2"/>
        <end position="126"/>
    </location>
</feature>
<keyword evidence="3 13" id="KW-0028">Amino-acid biosynthesis</keyword>
<dbReference type="SUPFAM" id="SSF55347">
    <property type="entry name" value="Glyceraldehyde-3-phosphate dehydrogenase-like, C-terminal domain"/>
    <property type="match status" value="1"/>
</dbReference>
<feature type="binding site" evidence="13">
    <location>
        <begin position="99"/>
        <end position="101"/>
    </location>
    <ligand>
        <name>NAD(+)</name>
        <dbReference type="ChEBI" id="CHEBI:57540"/>
    </ligand>
</feature>
<feature type="binding site" evidence="13">
    <location>
        <begin position="166"/>
        <end position="167"/>
    </location>
    <ligand>
        <name>(S)-2,3,4,5-tetrahydrodipicolinate</name>
        <dbReference type="ChEBI" id="CHEBI:16845"/>
    </ligand>
</feature>
<dbReference type="EC" id="1.17.1.8" evidence="10 13"/>
<dbReference type="InterPro" id="IPR000846">
    <property type="entry name" value="DapB_N"/>
</dbReference>
<dbReference type="PIRSF" id="PIRSF000161">
    <property type="entry name" value="DHPR"/>
    <property type="match status" value="1"/>
</dbReference>
<dbReference type="Pfam" id="PF01113">
    <property type="entry name" value="DapB_N"/>
    <property type="match status" value="1"/>
</dbReference>
<comment type="subunit">
    <text evidence="13">Homotetramer.</text>
</comment>
<evidence type="ECO:0000256" key="10">
    <source>
        <dbReference type="ARBA" id="ARBA00038983"/>
    </source>
</evidence>
<feature type="binding site" evidence="13">
    <location>
        <begin position="8"/>
        <end position="13"/>
    </location>
    <ligand>
        <name>NAD(+)</name>
        <dbReference type="ChEBI" id="CHEBI:57540"/>
    </ligand>
</feature>
<evidence type="ECO:0000256" key="6">
    <source>
        <dbReference type="ARBA" id="ARBA00023002"/>
    </source>
</evidence>
<feature type="active site" description="Proton donor/acceptor" evidence="13">
    <location>
        <position position="156"/>
    </location>
</feature>
<evidence type="ECO:0000259" key="15">
    <source>
        <dbReference type="Pfam" id="PF05173"/>
    </source>
</evidence>
<dbReference type="HAMAP" id="MF_00102">
    <property type="entry name" value="DapB"/>
    <property type="match status" value="1"/>
</dbReference>
<comment type="catalytic activity">
    <reaction evidence="12 13">
        <text>(S)-2,3,4,5-tetrahydrodipicolinate + NAD(+) + H2O = (2S,4S)-4-hydroxy-2,3,4,5-tetrahydrodipicolinate + NADH + H(+)</text>
        <dbReference type="Rhea" id="RHEA:35323"/>
        <dbReference type="ChEBI" id="CHEBI:15377"/>
        <dbReference type="ChEBI" id="CHEBI:15378"/>
        <dbReference type="ChEBI" id="CHEBI:16845"/>
        <dbReference type="ChEBI" id="CHEBI:57540"/>
        <dbReference type="ChEBI" id="CHEBI:57945"/>
        <dbReference type="ChEBI" id="CHEBI:67139"/>
        <dbReference type="EC" id="1.17.1.8"/>
    </reaction>
</comment>
<dbReference type="EMBL" id="AP025592">
    <property type="protein sequence ID" value="BDG09403.1"/>
    <property type="molecule type" value="Genomic_DNA"/>
</dbReference>
<keyword evidence="7 13" id="KW-0520">NAD</keyword>
<comment type="function">
    <text evidence="13">Catalyzes the conversion of 4-hydroxy-tetrahydrodipicolinate (HTPA) to tetrahydrodipicolinate.</text>
</comment>
<keyword evidence="17" id="KW-1185">Reference proteome</keyword>
<sequence length="271" mass="28472">MIDVVVTGAAGRMGTTLVRCLQGAEGLRLAAGVERPGQARFEDAGELAGLGRLGVPVKDSLAAALDGLARPVVIDFTSHEASAAHAELCAARGAGLVIGSTGFTPETKARVQAAAARIPVVLSPNMSVGVNAVFALVREAARILGDGYDVEVLEMHHNRKKDAPSGTALRLAEVAAEALSRDPRQDLVYARHGLVGERTKREIGVQTLRGGDVVGEHTVFFVGEGERIEISHRATSRDQFARGAVRAAAWVAGRPPGLYDMFDVLGLRSGR</sequence>
<evidence type="ECO:0000313" key="17">
    <source>
        <dbReference type="Proteomes" id="UP001162734"/>
    </source>
</evidence>
<evidence type="ECO:0000256" key="12">
    <source>
        <dbReference type="ARBA" id="ARBA00049396"/>
    </source>
</evidence>
<dbReference type="InterPro" id="IPR022664">
    <property type="entry name" value="DapB_N_CS"/>
</dbReference>
<proteinExistence type="inferred from homology"/>
<evidence type="ECO:0000256" key="4">
    <source>
        <dbReference type="ARBA" id="ARBA00022857"/>
    </source>
</evidence>
<feature type="binding site" evidence="13">
    <location>
        <position position="34"/>
    </location>
    <ligand>
        <name>NAD(+)</name>
        <dbReference type="ChEBI" id="CHEBI:57540"/>
    </ligand>
</feature>
<evidence type="ECO:0000256" key="1">
    <source>
        <dbReference type="ARBA" id="ARBA00006642"/>
    </source>
</evidence>
<dbReference type="PROSITE" id="PS01298">
    <property type="entry name" value="DAPB"/>
    <property type="match status" value="1"/>
</dbReference>
<comment type="subcellular location">
    <subcellularLocation>
        <location evidence="13">Cytoplasm</location>
    </subcellularLocation>
</comment>
<organism evidence="16 17">
    <name type="scientific">Anaeromyxobacter paludicola</name>
    <dbReference type="NCBI Taxonomy" id="2918171"/>
    <lineage>
        <taxon>Bacteria</taxon>
        <taxon>Pseudomonadati</taxon>
        <taxon>Myxococcota</taxon>
        <taxon>Myxococcia</taxon>
        <taxon>Myxococcales</taxon>
        <taxon>Cystobacterineae</taxon>
        <taxon>Anaeromyxobacteraceae</taxon>
        <taxon>Anaeromyxobacter</taxon>
    </lineage>
</organism>
<evidence type="ECO:0000256" key="3">
    <source>
        <dbReference type="ARBA" id="ARBA00022605"/>
    </source>
</evidence>
<comment type="similarity">
    <text evidence="1 13">Belongs to the DapB family.</text>
</comment>
<dbReference type="Proteomes" id="UP001162734">
    <property type="component" value="Chromosome"/>
</dbReference>
<reference evidence="17" key="1">
    <citation type="journal article" date="2022" name="Int. J. Syst. Evol. Microbiol.">
        <title>Anaeromyxobacter oryzae sp. nov., Anaeromyxobacter diazotrophicus sp. nov. and Anaeromyxobacter paludicola sp. nov., isolated from paddy soils.</title>
        <authorList>
            <person name="Itoh H."/>
            <person name="Xu Z."/>
            <person name="Mise K."/>
            <person name="Masuda Y."/>
            <person name="Ushijima N."/>
            <person name="Hayakawa C."/>
            <person name="Shiratori Y."/>
            <person name="Senoo K."/>
        </authorList>
    </citation>
    <scope>NUCLEOTIDE SEQUENCE [LARGE SCALE GENOMIC DNA]</scope>
    <source>
        <strain evidence="17">Red630</strain>
    </source>
</reference>
<dbReference type="PANTHER" id="PTHR20836:SF0">
    <property type="entry name" value="4-HYDROXY-TETRAHYDRODIPICOLINATE REDUCTASE 1, CHLOROPLASTIC-RELATED"/>
    <property type="match status" value="1"/>
</dbReference>
<evidence type="ECO:0000259" key="14">
    <source>
        <dbReference type="Pfam" id="PF01113"/>
    </source>
</evidence>
<dbReference type="InterPro" id="IPR022663">
    <property type="entry name" value="DapB_C"/>
</dbReference>
<evidence type="ECO:0000256" key="8">
    <source>
        <dbReference type="ARBA" id="ARBA00023154"/>
    </source>
</evidence>
<protein>
    <recommendedName>
        <fullName evidence="10 13">4-hydroxy-tetrahydrodipicolinate reductase</fullName>
        <shortName evidence="13">HTPA reductase</shortName>
        <ecNumber evidence="10 13">1.17.1.8</ecNumber>
    </recommendedName>
</protein>
<dbReference type="Pfam" id="PF05173">
    <property type="entry name" value="DapB_C"/>
    <property type="match status" value="1"/>
</dbReference>
<keyword evidence="2 13" id="KW-0963">Cytoplasm</keyword>
<dbReference type="InterPro" id="IPR036291">
    <property type="entry name" value="NAD(P)-bd_dom_sf"/>
</dbReference>
<evidence type="ECO:0000256" key="11">
    <source>
        <dbReference type="ARBA" id="ARBA00049080"/>
    </source>
</evidence>
<dbReference type="CDD" id="cd02274">
    <property type="entry name" value="DHDPR_N"/>
    <property type="match status" value="1"/>
</dbReference>
<feature type="binding site" evidence="13">
    <location>
        <position position="157"/>
    </location>
    <ligand>
        <name>(S)-2,3,4,5-tetrahydrodipicolinate</name>
        <dbReference type="ChEBI" id="CHEBI:16845"/>
    </ligand>
</feature>
<feature type="binding site" evidence="13">
    <location>
        <begin position="123"/>
        <end position="126"/>
    </location>
    <ligand>
        <name>NAD(+)</name>
        <dbReference type="ChEBI" id="CHEBI:57540"/>
    </ligand>
</feature>
<gene>
    <name evidence="13 16" type="primary">dapB</name>
    <name evidence="16" type="ORF">AMPC_25160</name>
</gene>
<dbReference type="Gene3D" id="3.30.360.10">
    <property type="entry name" value="Dihydrodipicolinate Reductase, domain 2"/>
    <property type="match status" value="1"/>
</dbReference>
<feature type="binding site" evidence="13">
    <location>
        <position position="35"/>
    </location>
    <ligand>
        <name>NADP(+)</name>
        <dbReference type="ChEBI" id="CHEBI:58349"/>
    </ligand>
</feature>
<accession>A0ABM7XC14</accession>
<evidence type="ECO:0000256" key="7">
    <source>
        <dbReference type="ARBA" id="ARBA00023027"/>
    </source>
</evidence>
<evidence type="ECO:0000313" key="16">
    <source>
        <dbReference type="EMBL" id="BDG09403.1"/>
    </source>
</evidence>
<dbReference type="InterPro" id="IPR023940">
    <property type="entry name" value="DHDPR_bac"/>
</dbReference>
<dbReference type="PANTHER" id="PTHR20836">
    <property type="entry name" value="DIHYDRODIPICOLINATE REDUCTASE"/>
    <property type="match status" value="1"/>
</dbReference>
<dbReference type="Gene3D" id="3.40.50.720">
    <property type="entry name" value="NAD(P)-binding Rossmann-like Domain"/>
    <property type="match status" value="1"/>
</dbReference>
<keyword evidence="4 13" id="KW-0521">NADP</keyword>
<comment type="caution">
    <text evidence="13">Was originally thought to be a dihydrodipicolinate reductase (DHDPR), catalyzing the conversion of dihydrodipicolinate to tetrahydrodipicolinate. However, it was shown in E.coli that the substrate of the enzymatic reaction is not dihydrodipicolinate (DHDP) but in fact (2S,4S)-4-hydroxy-2,3,4,5-tetrahydrodipicolinic acid (HTPA), the product released by the DapA-catalyzed reaction.</text>
</comment>
<evidence type="ECO:0000256" key="2">
    <source>
        <dbReference type="ARBA" id="ARBA00022490"/>
    </source>
</evidence>
<keyword evidence="6 13" id="KW-0560">Oxidoreductase</keyword>
<name>A0ABM7XC14_9BACT</name>
<keyword evidence="8 13" id="KW-0457">Lysine biosynthesis</keyword>
<evidence type="ECO:0000256" key="9">
    <source>
        <dbReference type="ARBA" id="ARBA00037922"/>
    </source>
</evidence>